<dbReference type="KEGG" id="vg:40526707"/>
<dbReference type="PANTHER" id="PTHR18947:SF28">
    <property type="entry name" value="GIRDIN, ISOFORM A"/>
    <property type="match status" value="1"/>
</dbReference>
<evidence type="ECO:0000256" key="1">
    <source>
        <dbReference type="SAM" id="Coils"/>
    </source>
</evidence>
<dbReference type="GO" id="GO:0031122">
    <property type="term" value="P:cytoplasmic microtubule organization"/>
    <property type="evidence" value="ECO:0007669"/>
    <property type="project" value="TreeGrafter"/>
</dbReference>
<evidence type="ECO:0000313" key="5">
    <source>
        <dbReference type="Proteomes" id="UP000297030"/>
    </source>
</evidence>
<dbReference type="InterPro" id="IPR009615">
    <property type="entry name" value="Desmo_N"/>
</dbReference>
<dbReference type="GO" id="GO:0008017">
    <property type="term" value="F:microtubule binding"/>
    <property type="evidence" value="ECO:0007669"/>
    <property type="project" value="TreeGrafter"/>
</dbReference>
<protein>
    <submittedName>
        <fullName evidence="4">Desmoplakin</fullName>
    </submittedName>
</protein>
<sequence>MQQLQRWPKYGNTEVNSRTVQDLLNTINTMSERIKALERYEHTLREIHKVIIILKPSTNVHGFEPDALPALVLQFLSDFVGRDFNTLTHNINYKYDYNYPQPFPGPAPSVPSTSMPPPPPPAPGQPPPQFYNYYPYYPPYQFQAAAPPPPEAPSFNINGVGGVESLKQIQLTAEEQTKLTTLYYNMQSNMTWMYFEEFLDTFISIVKVHIENNITIVNILTLARNIKLLADYNFTQFIECIFINTSIRFTINEQLCETVTLFVKFFTNIYYLYRQTTFQITEFSQMSILFSELYKEIEFKYNSSIEATNNSLIIARLQNELKKERSTVQQLKEELLVTKNTNSELQNNLNITSSQYMDISKIYTELDSQTATQRNETSNEIKKLTNTITDLNTIVSQNELAISELNSQIIILQTDNKQLNASVTELEGKLKSTVQLTDISASQLDELSALQQQINTQIEEKSNLLQKVQSQTNDIAQLSEMVQSRDVSNFELQKTYQDSQRQIVELQTKMQQITSQMSLFSDTIEAVNSIYTLLATIDPKHPTVIEPNTMKRIDVYVEQFSYIYNWFNNLKSQLSNEALFHIQAPNYFNQYSDLRTQLVQNLPLSIKQEIVQRETGIKPEQVLTNTDMSDVAIISGVNLLLDKNNELLNQNRALTDKNATLTRDLTSQLEAIQNQLKQTTDDLKQLSNLAQRDPALRNLNDESIKSIKSENDQLANRNLALENNQLNELEKLANEAVQIEISKLNTKISNVNDLFAKYDSKTKDIFEWKTKMLKMYETLARNNANTL</sequence>
<dbReference type="GeneID" id="40526707"/>
<keyword evidence="1" id="KW-0175">Coiled coil</keyword>
<dbReference type="RefSeq" id="YP_009666437.1">
    <property type="nucleotide sequence ID" value="NC_043520.1"/>
</dbReference>
<dbReference type="EMBL" id="KP763670">
    <property type="protein sequence ID" value="AKN81050.1"/>
    <property type="molecule type" value="Genomic_DNA"/>
</dbReference>
<dbReference type="Proteomes" id="UP000297030">
    <property type="component" value="Segment"/>
</dbReference>
<accession>A0A126FCB8</accession>
<dbReference type="GO" id="GO:0051959">
    <property type="term" value="F:dynein light intermediate chain binding"/>
    <property type="evidence" value="ECO:0007669"/>
    <property type="project" value="TreeGrafter"/>
</dbReference>
<evidence type="ECO:0000259" key="3">
    <source>
        <dbReference type="Pfam" id="PF06771"/>
    </source>
</evidence>
<feature type="region of interest" description="Disordered" evidence="2">
    <location>
        <begin position="106"/>
        <end position="125"/>
    </location>
</feature>
<name>A0A126FCB8_9ABAC</name>
<evidence type="ECO:0000256" key="2">
    <source>
        <dbReference type="SAM" id="MobiDB-lite"/>
    </source>
</evidence>
<reference evidence="4 5" key="1">
    <citation type="submission" date="2015-02" db="EMBL/GenBank/DDBJ databases">
        <title>Complete genome of a baculovirus isolated from a medical interest larvae: lLonomia obliqua (Lepidoptera: Saturniidae).</title>
        <authorList>
            <person name="Clara A.-S.W."/>
            <person name="Daniel A.-A.M.P."/>
            <person name="Miguel A.S."/>
            <person name="Jhon F.E.A."/>
            <person name="Fabricio M.S."/>
            <person name="Jose W.L.C."/>
            <person name="Bergmann R.M."/>
            <person name="Fernando M.L."/>
        </authorList>
    </citation>
    <scope>NUCLEOTIDE SEQUENCE [LARGE SCALE GENOMIC DNA]</scope>
    <source>
        <strain evidence="4">SP/2000</strain>
    </source>
</reference>
<proteinExistence type="predicted"/>
<feature type="coiled-coil region" evidence="1">
    <location>
        <begin position="447"/>
        <end position="516"/>
    </location>
</feature>
<feature type="coiled-coil region" evidence="1">
    <location>
        <begin position="314"/>
        <end position="348"/>
    </location>
</feature>
<feature type="coiled-coil region" evidence="1">
    <location>
        <begin position="637"/>
        <end position="739"/>
    </location>
</feature>
<dbReference type="PANTHER" id="PTHR18947">
    <property type="entry name" value="HOOK PROTEINS"/>
    <property type="match status" value="1"/>
</dbReference>
<feature type="domain" description="Viral desmoplakin N-terminal" evidence="3">
    <location>
        <begin position="9"/>
        <end position="98"/>
    </location>
</feature>
<feature type="coiled-coil region" evidence="1">
    <location>
        <begin position="374"/>
        <end position="422"/>
    </location>
</feature>
<gene>
    <name evidence="4" type="primary">desmop</name>
</gene>
<dbReference type="Pfam" id="PF06771">
    <property type="entry name" value="Desmo_N"/>
    <property type="match status" value="1"/>
</dbReference>
<evidence type="ECO:0000313" key="4">
    <source>
        <dbReference type="EMBL" id="AKN81050.1"/>
    </source>
</evidence>
<keyword evidence="5" id="KW-1185">Reference proteome</keyword>
<organism evidence="4 5">
    <name type="scientific">Lonomia obliqua multiple nucleopolyhedrovirus</name>
    <dbReference type="NCBI Taxonomy" id="134394"/>
    <lineage>
        <taxon>Viruses</taxon>
        <taxon>Viruses incertae sedis</taxon>
        <taxon>Naldaviricetes</taxon>
        <taxon>Lefavirales</taxon>
        <taxon>Baculoviridae</taxon>
        <taxon>Alphabaculovirus</taxon>
        <taxon>Alphabaculovirus lonobliquae</taxon>
        <taxon>Lonomia obliqua nucleopolyhedrovirus</taxon>
    </lineage>
</organism>